<feature type="compositionally biased region" description="Basic residues" evidence="1">
    <location>
        <begin position="100"/>
        <end position="109"/>
    </location>
</feature>
<sequence>MTQALLGLASIMVQVKPPVQRRAYPQHVPRTAQENRPSERSAQGRDSNPLPGRHDPCGTASSPRFTSSSPAARNDGSLSRPPPPRASRAPPNARDDAPKPPRRLKRTRALRNVNKLPRSPCAQLFSSSEALVLQGLLAQCRGRPPGQSRGRVARNRRPTTTLALRLALAAPSLPWLWPARLHAAPSRTAPSSQPPPPPRPALLPLAEITLQQSKEFPHPHKERNKSTKPEINTRKRQRAPKRKRRRKRGFISFLPPSFLSTTLPPSLPPSPLPTLPPLLFSPSPPCLPSPPSLPLPPPGLTLRLHASPHPTSPLLLLPPSSSFASHPAFSSFSPPPSLSSSLLFFTPSFPPTILPSLRFPYFFSRSSSHSASTESNYSSGPSVNSDGSRPVCVGSGRGAGRHLRRRPPPPPPALAFPLRRRLHTV</sequence>
<accession>A0A3R7PRF8</accession>
<evidence type="ECO:0000313" key="2">
    <source>
        <dbReference type="EMBL" id="ROT74718.1"/>
    </source>
</evidence>
<dbReference type="AlphaFoldDB" id="A0A3R7PRF8"/>
<feature type="region of interest" description="Disordered" evidence="1">
    <location>
        <begin position="371"/>
        <end position="425"/>
    </location>
</feature>
<reference evidence="2 3" key="2">
    <citation type="submission" date="2019-01" db="EMBL/GenBank/DDBJ databases">
        <title>The decoding of complex shrimp genome reveals the adaptation for benthos swimmer, frequently molting mechanism and breeding impact on genome.</title>
        <authorList>
            <person name="Sun Y."/>
            <person name="Gao Y."/>
            <person name="Yu Y."/>
        </authorList>
    </citation>
    <scope>NUCLEOTIDE SEQUENCE [LARGE SCALE GENOMIC DNA]</scope>
    <source>
        <tissue evidence="2">Muscle</tissue>
    </source>
</reference>
<dbReference type="Proteomes" id="UP000283509">
    <property type="component" value="Unassembled WGS sequence"/>
</dbReference>
<reference evidence="2 3" key="1">
    <citation type="submission" date="2018-04" db="EMBL/GenBank/DDBJ databases">
        <authorList>
            <person name="Zhang X."/>
            <person name="Yuan J."/>
            <person name="Li F."/>
            <person name="Xiang J."/>
        </authorList>
    </citation>
    <scope>NUCLEOTIDE SEQUENCE [LARGE SCALE GENOMIC DNA]</scope>
    <source>
        <tissue evidence="2">Muscle</tissue>
    </source>
</reference>
<evidence type="ECO:0000256" key="1">
    <source>
        <dbReference type="SAM" id="MobiDB-lite"/>
    </source>
</evidence>
<feature type="compositionally biased region" description="Polar residues" evidence="1">
    <location>
        <begin position="59"/>
        <end position="71"/>
    </location>
</feature>
<feature type="region of interest" description="Disordered" evidence="1">
    <location>
        <begin position="213"/>
        <end position="247"/>
    </location>
</feature>
<gene>
    <name evidence="2" type="ORF">C7M84_006743</name>
</gene>
<feature type="region of interest" description="Disordered" evidence="1">
    <location>
        <begin position="14"/>
        <end position="115"/>
    </location>
</feature>
<feature type="compositionally biased region" description="Basic residues" evidence="1">
    <location>
        <begin position="234"/>
        <end position="247"/>
    </location>
</feature>
<comment type="caution">
    <text evidence="2">The sequence shown here is derived from an EMBL/GenBank/DDBJ whole genome shotgun (WGS) entry which is preliminary data.</text>
</comment>
<name>A0A3R7PRF8_PENVA</name>
<protein>
    <submittedName>
        <fullName evidence="2">Uncharacterized protein</fullName>
    </submittedName>
</protein>
<proteinExistence type="predicted"/>
<feature type="compositionally biased region" description="Basic and acidic residues" evidence="1">
    <location>
        <begin position="215"/>
        <end position="233"/>
    </location>
</feature>
<keyword evidence="3" id="KW-1185">Reference proteome</keyword>
<evidence type="ECO:0000313" key="3">
    <source>
        <dbReference type="Proteomes" id="UP000283509"/>
    </source>
</evidence>
<dbReference type="EMBL" id="QCYY01001852">
    <property type="protein sequence ID" value="ROT74718.1"/>
    <property type="molecule type" value="Genomic_DNA"/>
</dbReference>
<organism evidence="2 3">
    <name type="scientific">Penaeus vannamei</name>
    <name type="common">Whiteleg shrimp</name>
    <name type="synonym">Litopenaeus vannamei</name>
    <dbReference type="NCBI Taxonomy" id="6689"/>
    <lineage>
        <taxon>Eukaryota</taxon>
        <taxon>Metazoa</taxon>
        <taxon>Ecdysozoa</taxon>
        <taxon>Arthropoda</taxon>
        <taxon>Crustacea</taxon>
        <taxon>Multicrustacea</taxon>
        <taxon>Malacostraca</taxon>
        <taxon>Eumalacostraca</taxon>
        <taxon>Eucarida</taxon>
        <taxon>Decapoda</taxon>
        <taxon>Dendrobranchiata</taxon>
        <taxon>Penaeoidea</taxon>
        <taxon>Penaeidae</taxon>
        <taxon>Penaeus</taxon>
    </lineage>
</organism>